<keyword evidence="3 4" id="KW-0288">FMN</keyword>
<feature type="domain" description="DNA/pantothenate metabolism flavoprotein C-terminal" evidence="6">
    <location>
        <begin position="186"/>
        <end position="394"/>
    </location>
</feature>
<dbReference type="InterPro" id="IPR003382">
    <property type="entry name" value="Flavoprotein"/>
</dbReference>
<keyword evidence="2 3" id="KW-0456">Lyase</keyword>
<comment type="caution">
    <text evidence="3">Lacks conserved residue(s) required for the propagation of feature annotation.</text>
</comment>
<dbReference type="GO" id="GO:0004632">
    <property type="term" value="F:phosphopantothenate--cysteine ligase activity"/>
    <property type="evidence" value="ECO:0007669"/>
    <property type="project" value="UniProtKB-UniRule"/>
</dbReference>
<comment type="cofactor">
    <cofactor evidence="3">
        <name>Mg(2+)</name>
        <dbReference type="ChEBI" id="CHEBI:18420"/>
    </cofactor>
</comment>
<dbReference type="SUPFAM" id="SSF52507">
    <property type="entry name" value="Homo-oligomeric flavin-containing Cys decarboxylases, HFCD"/>
    <property type="match status" value="1"/>
</dbReference>
<evidence type="ECO:0000256" key="4">
    <source>
        <dbReference type="RuleBase" id="RU364078"/>
    </source>
</evidence>
<comment type="catalytic activity">
    <reaction evidence="3 4">
        <text>N-[(R)-4-phosphopantothenoyl]-L-cysteine + H(+) = (R)-4'-phosphopantetheine + CO2</text>
        <dbReference type="Rhea" id="RHEA:16793"/>
        <dbReference type="ChEBI" id="CHEBI:15378"/>
        <dbReference type="ChEBI" id="CHEBI:16526"/>
        <dbReference type="ChEBI" id="CHEBI:59458"/>
        <dbReference type="ChEBI" id="CHEBI:61723"/>
        <dbReference type="EC" id="4.1.1.36"/>
    </reaction>
</comment>
<keyword evidence="3" id="KW-0479">Metal-binding</keyword>
<feature type="domain" description="Flavoprotein" evidence="5">
    <location>
        <begin position="5"/>
        <end position="176"/>
    </location>
</feature>
<dbReference type="InterPro" id="IPR007085">
    <property type="entry name" value="DNA/pantothenate-metab_flavo_C"/>
</dbReference>
<dbReference type="Gene3D" id="3.40.50.1950">
    <property type="entry name" value="Flavin prenyltransferase-like"/>
    <property type="match status" value="1"/>
</dbReference>
<comment type="similarity">
    <text evidence="3 4">In the N-terminal section; belongs to the HFCD (homo-oligomeric flavin containing Cys decarboxylase) superfamily.</text>
</comment>
<dbReference type="GO" id="GO:0015937">
    <property type="term" value="P:coenzyme A biosynthetic process"/>
    <property type="evidence" value="ECO:0007669"/>
    <property type="project" value="UniProtKB-UniRule"/>
</dbReference>
<keyword evidence="3" id="KW-0460">Magnesium</keyword>
<comment type="catalytic activity">
    <reaction evidence="3 4">
        <text>(R)-4'-phosphopantothenate + L-cysteine + CTP = N-[(R)-4-phosphopantothenoyl]-L-cysteine + CMP + diphosphate + H(+)</text>
        <dbReference type="Rhea" id="RHEA:19397"/>
        <dbReference type="ChEBI" id="CHEBI:10986"/>
        <dbReference type="ChEBI" id="CHEBI:15378"/>
        <dbReference type="ChEBI" id="CHEBI:33019"/>
        <dbReference type="ChEBI" id="CHEBI:35235"/>
        <dbReference type="ChEBI" id="CHEBI:37563"/>
        <dbReference type="ChEBI" id="CHEBI:59458"/>
        <dbReference type="ChEBI" id="CHEBI:60377"/>
        <dbReference type="EC" id="6.3.2.5"/>
    </reaction>
</comment>
<feature type="binding site" evidence="3">
    <location>
        <position position="337"/>
    </location>
    <ligand>
        <name>CTP</name>
        <dbReference type="ChEBI" id="CHEBI:37563"/>
    </ligand>
</feature>
<evidence type="ECO:0000259" key="6">
    <source>
        <dbReference type="Pfam" id="PF04127"/>
    </source>
</evidence>
<comment type="similarity">
    <text evidence="3 4">In the C-terminal section; belongs to the PPC synthetase family.</text>
</comment>
<dbReference type="STRING" id="1499688.BN000_00424"/>
<proteinExistence type="inferred from homology"/>
<dbReference type="NCBIfam" id="TIGR00521">
    <property type="entry name" value="coaBC_dfp"/>
    <property type="match status" value="1"/>
</dbReference>
<evidence type="ECO:0000259" key="5">
    <source>
        <dbReference type="Pfam" id="PF02441"/>
    </source>
</evidence>
<dbReference type="Pfam" id="PF04127">
    <property type="entry name" value="DFP"/>
    <property type="match status" value="1"/>
</dbReference>
<evidence type="ECO:0000256" key="1">
    <source>
        <dbReference type="ARBA" id="ARBA00022793"/>
    </source>
</evidence>
<name>A0A0U1NR65_9BACI</name>
<comment type="cofactor">
    <cofactor evidence="3">
        <name>FMN</name>
        <dbReference type="ChEBI" id="CHEBI:58210"/>
    </cofactor>
    <text evidence="3">Binds 1 FMN per subunit.</text>
</comment>
<reference evidence="8" key="1">
    <citation type="submission" date="2015-05" db="EMBL/GenBank/DDBJ databases">
        <authorList>
            <person name="Urmite Genomes"/>
        </authorList>
    </citation>
    <scope>NUCLEOTIDE SEQUENCE [LARGE SCALE GENOMIC DNA]</scope>
    <source>
        <strain evidence="8">LF1</strain>
    </source>
</reference>
<feature type="active site" description="Proton donor" evidence="3">
    <location>
        <position position="157"/>
    </location>
</feature>
<keyword evidence="3" id="KW-0511">Multifunctional enzyme</keyword>
<dbReference type="EMBL" id="CVRB01000001">
    <property type="protein sequence ID" value="CRK80540.1"/>
    <property type="molecule type" value="Genomic_DNA"/>
</dbReference>
<dbReference type="Pfam" id="PF02441">
    <property type="entry name" value="Flavoprotein"/>
    <property type="match status" value="1"/>
</dbReference>
<evidence type="ECO:0000256" key="3">
    <source>
        <dbReference type="HAMAP-Rule" id="MF_02225"/>
    </source>
</evidence>
<dbReference type="GO" id="GO:0071513">
    <property type="term" value="C:phosphopantothenoylcysteine decarboxylase complex"/>
    <property type="evidence" value="ECO:0007669"/>
    <property type="project" value="TreeGrafter"/>
</dbReference>
<feature type="region of interest" description="Phosphopantothenate--cysteine ligase" evidence="3">
    <location>
        <begin position="191"/>
        <end position="406"/>
    </location>
</feature>
<dbReference type="Proteomes" id="UP000199087">
    <property type="component" value="Unassembled WGS sequence"/>
</dbReference>
<dbReference type="InterPro" id="IPR035929">
    <property type="entry name" value="CoaB-like_sf"/>
</dbReference>
<evidence type="ECO:0000256" key="2">
    <source>
        <dbReference type="ARBA" id="ARBA00023239"/>
    </source>
</evidence>
<dbReference type="UniPathway" id="UPA00241">
    <property type="reaction ID" value="UER00353"/>
</dbReference>
<dbReference type="InterPro" id="IPR036551">
    <property type="entry name" value="Flavin_trans-like"/>
</dbReference>
<dbReference type="EC" id="4.1.1.36" evidence="3"/>
<feature type="binding site" evidence="3">
    <location>
        <position position="323"/>
    </location>
    <ligand>
        <name>CTP</name>
        <dbReference type="ChEBI" id="CHEBI:37563"/>
    </ligand>
</feature>
<organism evidence="7 8">
    <name type="scientific">Neobacillus massiliamazoniensis</name>
    <dbReference type="NCBI Taxonomy" id="1499688"/>
    <lineage>
        <taxon>Bacteria</taxon>
        <taxon>Bacillati</taxon>
        <taxon>Bacillota</taxon>
        <taxon>Bacilli</taxon>
        <taxon>Bacillales</taxon>
        <taxon>Bacillaceae</taxon>
        <taxon>Neobacillus</taxon>
    </lineage>
</organism>
<dbReference type="PANTHER" id="PTHR14359">
    <property type="entry name" value="HOMO-OLIGOMERIC FLAVIN CONTAINING CYS DECARBOXYLASE FAMILY"/>
    <property type="match status" value="1"/>
</dbReference>
<dbReference type="HAMAP" id="MF_02225">
    <property type="entry name" value="CoaBC"/>
    <property type="match status" value="1"/>
</dbReference>
<comment type="function">
    <text evidence="4">Catalyzes two steps in the biosynthesis of coenzyme A. In the first step cysteine is conjugated to 4'-phosphopantothenate to form 4-phosphopantothenoylcysteine, in the latter compound is decarboxylated to form 4'-phosphopantotheine.</text>
</comment>
<keyword evidence="3 4" id="KW-0285">Flavoprotein</keyword>
<dbReference type="Gene3D" id="3.40.50.10300">
    <property type="entry name" value="CoaB-like"/>
    <property type="match status" value="1"/>
</dbReference>
<feature type="binding site" evidence="3">
    <location>
        <position position="279"/>
    </location>
    <ligand>
        <name>CTP</name>
        <dbReference type="ChEBI" id="CHEBI:37563"/>
    </ligand>
</feature>
<dbReference type="InterPro" id="IPR005252">
    <property type="entry name" value="CoaBC"/>
</dbReference>
<dbReference type="RefSeq" id="WP_090630176.1">
    <property type="nucleotide sequence ID" value="NZ_CVRB01000001.1"/>
</dbReference>
<dbReference type="EC" id="6.3.2.5" evidence="3"/>
<accession>A0A0U1NR65</accession>
<feature type="region of interest" description="Phosphopantothenoylcysteine decarboxylase" evidence="3">
    <location>
        <begin position="1"/>
        <end position="190"/>
    </location>
</feature>
<comment type="function">
    <text evidence="3">Catalyzes two sequential steps in the biosynthesis of coenzyme A. In the first step cysteine is conjugated to 4'-phosphopantothenate to form 4-phosphopantothenoylcysteine. In the second step the latter compound is decarboxylated to form 4'-phosphopantotheine.</text>
</comment>
<feature type="binding site" evidence="3">
    <location>
        <position position="289"/>
    </location>
    <ligand>
        <name>CTP</name>
        <dbReference type="ChEBI" id="CHEBI:37563"/>
    </ligand>
</feature>
<dbReference type="AlphaFoldDB" id="A0A0U1NR65"/>
<evidence type="ECO:0000313" key="7">
    <source>
        <dbReference type="EMBL" id="CRK80540.1"/>
    </source>
</evidence>
<dbReference type="PANTHER" id="PTHR14359:SF6">
    <property type="entry name" value="PHOSPHOPANTOTHENOYLCYSTEINE DECARBOXYLASE"/>
    <property type="match status" value="1"/>
</dbReference>
<dbReference type="SUPFAM" id="SSF102645">
    <property type="entry name" value="CoaB-like"/>
    <property type="match status" value="1"/>
</dbReference>
<dbReference type="GO" id="GO:0004633">
    <property type="term" value="F:phosphopantothenoylcysteine decarboxylase activity"/>
    <property type="evidence" value="ECO:0007669"/>
    <property type="project" value="UniProtKB-UniRule"/>
</dbReference>
<comment type="pathway">
    <text evidence="3 4">Cofactor biosynthesis; coenzyme A biosynthesis; CoA from (R)-pantothenate: step 3/5.</text>
</comment>
<evidence type="ECO:0000313" key="8">
    <source>
        <dbReference type="Proteomes" id="UP000199087"/>
    </source>
</evidence>
<keyword evidence="8" id="KW-1185">Reference proteome</keyword>
<dbReference type="GO" id="GO:0010181">
    <property type="term" value="F:FMN binding"/>
    <property type="evidence" value="ECO:0007669"/>
    <property type="project" value="UniProtKB-UniRule"/>
</dbReference>
<feature type="binding site" evidence="3">
    <location>
        <position position="341"/>
    </location>
    <ligand>
        <name>CTP</name>
        <dbReference type="ChEBI" id="CHEBI:37563"/>
    </ligand>
</feature>
<keyword evidence="1 3" id="KW-0210">Decarboxylase</keyword>
<comment type="pathway">
    <text evidence="3 4">Cofactor biosynthesis; coenzyme A biosynthesis; CoA from (R)-pantothenate: step 2/5.</text>
</comment>
<sequence>MLKDKRILLCVTGGIAVYKAAALTSKLVQAGAHVKVLLSDSAAKFVTPLTFQALSRNEVYTDTFDEKDPSVVAHINIADWPDLVLVAPATANTIAKLTYGIADNMITTTLLATTAPIWIAPAMNVHMYDHPTVKKNLAILAEYGYQFIEPSEGYLACGYVGKGRLEEPEKIIEVIEHFFQSKSLELKGKTVVITAGPTREKIDPVRFISNHSTGKMGYALAEKAKASGARVVLITGPVQLTAPTGVEVVKVESAEEMYNAVLQFFASADVVIKTAAVADYRPKTAYDHKVKKQSGDTFIELERTKDILLELGARKGKQILVGFAAETDNVEEYAKKKLLAKNADMIVANNVKTEGAGFGTDTNIVTIYKRNGEAVPLPLMSKHEVADKILHEISVLLKDLEKNENR</sequence>
<protein>
    <recommendedName>
        <fullName evidence="3">Coenzyme A biosynthesis bifunctional protein CoaBC</fullName>
    </recommendedName>
    <alternativeName>
        <fullName evidence="3">DNA/pantothenate metabolism flavoprotein</fullName>
    </alternativeName>
    <alternativeName>
        <fullName evidence="3">Phosphopantothenoylcysteine synthetase/decarboxylase</fullName>
        <shortName evidence="3">PPCS-PPCDC</shortName>
    </alternativeName>
    <domain>
        <recommendedName>
            <fullName evidence="3">Phosphopantothenoylcysteine decarboxylase</fullName>
            <shortName evidence="3">PPC decarboxylase</shortName>
            <shortName evidence="3">PPC-DC</shortName>
            <ecNumber evidence="3">4.1.1.36</ecNumber>
        </recommendedName>
        <alternativeName>
            <fullName evidence="3">CoaC</fullName>
        </alternativeName>
    </domain>
    <domain>
        <recommendedName>
            <fullName evidence="3">Phosphopantothenate--cysteine ligase</fullName>
            <ecNumber evidence="3">6.3.2.5</ecNumber>
        </recommendedName>
        <alternativeName>
            <fullName evidence="3">CoaB</fullName>
        </alternativeName>
        <alternativeName>
            <fullName evidence="3">Phosphopantothenoylcysteine synthetase</fullName>
            <shortName evidence="3">PPC synthetase</shortName>
            <shortName evidence="3">PPC-S</shortName>
        </alternativeName>
    </domain>
</protein>
<gene>
    <name evidence="3 7" type="primary">coaBC</name>
    <name evidence="7" type="ORF">BN000_00424</name>
</gene>
<dbReference type="OrthoDB" id="9802554at2"/>
<dbReference type="GO" id="GO:0015941">
    <property type="term" value="P:pantothenate catabolic process"/>
    <property type="evidence" value="ECO:0007669"/>
    <property type="project" value="InterPro"/>
</dbReference>
<dbReference type="GO" id="GO:0046872">
    <property type="term" value="F:metal ion binding"/>
    <property type="evidence" value="ECO:0007669"/>
    <property type="project" value="UniProtKB-KW"/>
</dbReference>
<keyword evidence="3 4" id="KW-0436">Ligase</keyword>